<reference evidence="1" key="1">
    <citation type="submission" date="2021-10" db="EMBL/GenBank/DDBJ databases">
        <title>Anaerobic single-cell dispensing facilitates the cultivation of human gut bacteria.</title>
        <authorList>
            <person name="Afrizal A."/>
        </authorList>
    </citation>
    <scope>NUCLEOTIDE SEQUENCE</scope>
    <source>
        <strain evidence="1">CLA-AA-H215</strain>
    </source>
</reference>
<keyword evidence="1" id="KW-0808">Transferase</keyword>
<dbReference type="EC" id="2.1.1.-" evidence="1"/>
<evidence type="ECO:0000313" key="1">
    <source>
        <dbReference type="EMBL" id="MCC2229714.1"/>
    </source>
</evidence>
<keyword evidence="1" id="KW-0489">Methyltransferase</keyword>
<keyword evidence="1" id="KW-0966">Cell projection</keyword>
<dbReference type="AlphaFoldDB" id="A0AAE3E811"/>
<keyword evidence="1" id="KW-0969">Cilium</keyword>
<gene>
    <name evidence="1" type="primary">fliB</name>
    <name evidence="1" type="ORF">LKD81_01690</name>
</gene>
<keyword evidence="2" id="KW-1185">Reference proteome</keyword>
<accession>A0AAE3E811</accession>
<dbReference type="RefSeq" id="WP_308452501.1">
    <property type="nucleotide sequence ID" value="NZ_JAJEQR010000004.1"/>
</dbReference>
<dbReference type="Proteomes" id="UP001198182">
    <property type="component" value="Unassembled WGS sequence"/>
</dbReference>
<dbReference type="GO" id="GO:0032259">
    <property type="term" value="P:methylation"/>
    <property type="evidence" value="ECO:0007669"/>
    <property type="project" value="UniProtKB-KW"/>
</dbReference>
<dbReference type="NCBIfam" id="NF038110">
    <property type="entry name" value="Lys_methyl_FliB"/>
    <property type="match status" value="1"/>
</dbReference>
<dbReference type="GO" id="GO:0008168">
    <property type="term" value="F:methyltransferase activity"/>
    <property type="evidence" value="ECO:0007669"/>
    <property type="project" value="UniProtKB-KW"/>
</dbReference>
<sequence>MRYTIPDYYFGFKCTADQCEDTCCAGWQIGIDETSAQRYWKEKGPFRRTLRKNINFHGSVFRQQPDGSCAFLREDGLCEMVLQMGEEALCRTCHYYPRHIEEFENEREITLSVSCPEVAKLLMNRRMPVHFLHKKDEKEEIYPDYDPIFFDQLQEAREVMIQILQNRSLPASVRALLILGLAHDMQLRFNGGSFFTCQQLYSRYQSREAASYASEWLKGKEKNACQAVREENQQEVHVAAVCFAQLYELEHLRSDWEMVLREAESLLFKEVSENDRDSYRWISKEFGAYIMTEYPDWEIQKEQLLVYFISTYFCGAVYDGHIYSKVRMAVLCVWYIEELLKARWLRNEKFLDTEEVCEIVYRFSREIEHSDQNLEAAEKIPIPFP</sequence>
<comment type="caution">
    <text evidence="1">The sequence shown here is derived from an EMBL/GenBank/DDBJ whole genome shotgun (WGS) entry which is preliminary data.</text>
</comment>
<proteinExistence type="predicted"/>
<name>A0AAE3E811_9FIRM</name>
<organism evidence="1 2">
    <name type="scientific">Hominifimenecus microfluidus</name>
    <dbReference type="NCBI Taxonomy" id="2885348"/>
    <lineage>
        <taxon>Bacteria</taxon>
        <taxon>Bacillati</taxon>
        <taxon>Bacillota</taxon>
        <taxon>Clostridia</taxon>
        <taxon>Lachnospirales</taxon>
        <taxon>Lachnospiraceae</taxon>
        <taxon>Hominifimenecus</taxon>
    </lineage>
</organism>
<evidence type="ECO:0000313" key="2">
    <source>
        <dbReference type="Proteomes" id="UP001198182"/>
    </source>
</evidence>
<protein>
    <submittedName>
        <fullName evidence="1">Flagellin lysine-N-methylase</fullName>
        <ecNumber evidence="1">2.1.1.-</ecNumber>
    </submittedName>
</protein>
<keyword evidence="1" id="KW-0282">Flagellum</keyword>
<dbReference type="EMBL" id="JAJEQR010000004">
    <property type="protein sequence ID" value="MCC2229714.1"/>
    <property type="molecule type" value="Genomic_DNA"/>
</dbReference>